<reference evidence="11" key="1">
    <citation type="journal article" date="2012" name="Nat. Biotechnol.">
        <title>Draft genome sequence of pigeonpea (Cajanus cajan), an orphan legume crop of resource-poor farmers.</title>
        <authorList>
            <person name="Varshney R.K."/>
            <person name="Chen W."/>
            <person name="Li Y."/>
            <person name="Bharti A.K."/>
            <person name="Saxena R.K."/>
            <person name="Schlueter J.A."/>
            <person name="Donoghue M.T."/>
            <person name="Azam S."/>
            <person name="Fan G."/>
            <person name="Whaley A.M."/>
            <person name="Farmer A.D."/>
            <person name="Sheridan J."/>
            <person name="Iwata A."/>
            <person name="Tuteja R."/>
            <person name="Penmetsa R.V."/>
            <person name="Wu W."/>
            <person name="Upadhyaya H.D."/>
            <person name="Yang S.P."/>
            <person name="Shah T."/>
            <person name="Saxena K.B."/>
            <person name="Michael T."/>
            <person name="McCombie W.R."/>
            <person name="Yang B."/>
            <person name="Zhang G."/>
            <person name="Yang H."/>
            <person name="Wang J."/>
            <person name="Spillane C."/>
            <person name="Cook D.R."/>
            <person name="May G.D."/>
            <person name="Xu X."/>
            <person name="Jackson S.A."/>
        </authorList>
    </citation>
    <scope>NUCLEOTIDE SEQUENCE [LARGE SCALE GENOMIC DNA]</scope>
</reference>
<keyword evidence="12" id="KW-1185">Reference proteome</keyword>
<dbReference type="InterPro" id="IPR012337">
    <property type="entry name" value="RNaseH-like_sf"/>
</dbReference>
<dbReference type="OMA" id="RFHEDAN"/>
<feature type="domain" description="Integrase catalytic" evidence="10">
    <location>
        <begin position="712"/>
        <end position="872"/>
    </location>
</feature>
<keyword evidence="1" id="KW-0645">Protease</keyword>
<dbReference type="PANTHER" id="PTHR35046:SF9">
    <property type="entry name" value="RNA-DIRECTED DNA POLYMERASE"/>
    <property type="match status" value="1"/>
</dbReference>
<dbReference type="Gene3D" id="3.30.420.10">
    <property type="entry name" value="Ribonuclease H-like superfamily/Ribonuclease H"/>
    <property type="match status" value="1"/>
</dbReference>
<evidence type="ECO:0000256" key="5">
    <source>
        <dbReference type="ARBA" id="ARBA00022759"/>
    </source>
</evidence>
<keyword evidence="4" id="KW-0540">Nuclease</keyword>
<dbReference type="Proteomes" id="UP000075243">
    <property type="component" value="Unassembled WGS sequence"/>
</dbReference>
<dbReference type="InterPro" id="IPR001584">
    <property type="entry name" value="Integrase_cat-core"/>
</dbReference>
<sequence length="1060" mass="121810">CDVVPMEACHILMGRPWQFDKQTLHDGLTNKITFTHKDKKFVLHPLSPSQVIEDQVRMKAKREQEKKKLLKIDEKEDSREINVPSLEIVQEESFQSKPLHKTSLFIEPSSHILMCRGTLTCTATSSLETSLPLEVKNLLNEFDDIFPKEGPMGLPPFRGIEHQIDLVPGASLPNRPAYRTNPQETKEIEKQVQELLEKGWIQKSLSPCAVPVILVPKKDGKWRMCCDCRAINNITIKYRHPIPRLDDMLDELHGSSIFSKVDLKSGYHQIRIKEGDEWKTAFKTKFGLYEWLVMPFGLTNAPSTFMRLMNHALRDCIGKFVVVYFDDILIYSQSLSDHVDHLRQVFLVLRDNHLFANVDKCTFCVDNVIFLGFVVSKNGVHVDPEKIKAIQEWPIPTNVSEVRSFHGLASFYRRFVPNFSTLASPLNELVKKDVVFEWKEKHNLAFQDLKHKLTQAPVLALPDFSKTFELECDASGLGIGAVLLQGGHPIAYFSEKLHGATLNYPTYDKELYALVRALQTWEHYLVTKEFVIHSDHESLKYLKGQHKLNKRHAKWVEYLEQFPYVIKYKKGSTNVVADALSRRHVLLNTLGSQILGFDDIKELYEKDLDFANFYSLCIQKPYQGYYISEGFLFKENKLCIPQGSIRKLLVRESHEGGLMGHFGIEKTLSLLREKFFWPHMKRDVQRFCSSCIACLQAKSTTKPHGLYTPLPISSSPWVDISMDFILGLPRTQRGKDSIFVVVDRFSKMAHFIPCHKVDDASNIAKLFFQEIVRLHGLPKTIVSDRDVKFLSHFWKTLWARLGTKLLFSTTCHPQTDGQTEVVNRSLGTMLRAILKGNKKSWDDYLPHVEFAYNRVVHKTTNMSPFEIVYGFNPLTPLDLLPLPDVASFIHKEGTSRAEFVKKLHERVRDHIQSQTEKYQKYNNKGRKEVIFKEGDWVWLHLRKDRFPSKRKSKLSPRGDGPFQILRKINNNAYVLDLPSEYGVSSSFNVSDLSLFTGLATLEEDALDLRSNPLQEGGDDGGGPWAKGPTTRAMARRMHEEWAQAQERPITLFCWALAQAH</sequence>
<accession>A0A151UHN7</accession>
<dbReference type="Gene3D" id="3.10.10.10">
    <property type="entry name" value="HIV Type 1 Reverse Transcriptase, subunit A, domain 1"/>
    <property type="match status" value="1"/>
</dbReference>
<evidence type="ECO:0000313" key="11">
    <source>
        <dbReference type="EMBL" id="KYP78758.1"/>
    </source>
</evidence>
<dbReference type="InterPro" id="IPR043128">
    <property type="entry name" value="Rev_trsase/Diguanyl_cyclase"/>
</dbReference>
<dbReference type="InterPro" id="IPR041588">
    <property type="entry name" value="Integrase_H2C2"/>
</dbReference>
<evidence type="ECO:0000256" key="2">
    <source>
        <dbReference type="ARBA" id="ARBA00022679"/>
    </source>
</evidence>
<dbReference type="Gene3D" id="3.10.20.370">
    <property type="match status" value="1"/>
</dbReference>
<dbReference type="CDD" id="cd01647">
    <property type="entry name" value="RT_LTR"/>
    <property type="match status" value="1"/>
</dbReference>
<dbReference type="FunFam" id="3.10.10.10:FF:000007">
    <property type="entry name" value="Retrovirus-related Pol polyprotein from transposon 17.6-like Protein"/>
    <property type="match status" value="1"/>
</dbReference>
<dbReference type="Pfam" id="PF00078">
    <property type="entry name" value="RVT_1"/>
    <property type="match status" value="1"/>
</dbReference>
<dbReference type="Pfam" id="PF17921">
    <property type="entry name" value="Integrase_H2C2"/>
    <property type="match status" value="1"/>
</dbReference>
<dbReference type="SUPFAM" id="SSF53098">
    <property type="entry name" value="Ribonuclease H-like"/>
    <property type="match status" value="1"/>
</dbReference>
<evidence type="ECO:0000256" key="7">
    <source>
        <dbReference type="ARBA" id="ARBA00022918"/>
    </source>
</evidence>
<dbReference type="GO" id="GO:0008233">
    <property type="term" value="F:peptidase activity"/>
    <property type="evidence" value="ECO:0007669"/>
    <property type="project" value="UniProtKB-KW"/>
</dbReference>
<keyword evidence="6" id="KW-0378">Hydrolase</keyword>
<dbReference type="PROSITE" id="PS50994">
    <property type="entry name" value="INTEGRASE"/>
    <property type="match status" value="1"/>
</dbReference>
<gene>
    <name evidence="11" type="ORF">KK1_048671</name>
</gene>
<dbReference type="InterPro" id="IPR000477">
    <property type="entry name" value="RT_dom"/>
</dbReference>
<dbReference type="FunFam" id="3.30.70.270:FF:000020">
    <property type="entry name" value="Transposon Tf2-6 polyprotein-like Protein"/>
    <property type="match status" value="1"/>
</dbReference>
<dbReference type="PROSITE" id="PS50878">
    <property type="entry name" value="RT_POL"/>
    <property type="match status" value="1"/>
</dbReference>
<dbReference type="GO" id="GO:0003676">
    <property type="term" value="F:nucleic acid binding"/>
    <property type="evidence" value="ECO:0007669"/>
    <property type="project" value="InterPro"/>
</dbReference>
<feature type="region of interest" description="Disordered" evidence="8">
    <location>
        <begin position="1010"/>
        <end position="1029"/>
    </location>
</feature>
<evidence type="ECO:0000313" key="12">
    <source>
        <dbReference type="Proteomes" id="UP000075243"/>
    </source>
</evidence>
<dbReference type="GO" id="GO:0004519">
    <property type="term" value="F:endonuclease activity"/>
    <property type="evidence" value="ECO:0007669"/>
    <property type="project" value="UniProtKB-KW"/>
</dbReference>
<feature type="non-terminal residue" evidence="11">
    <location>
        <position position="1"/>
    </location>
</feature>
<dbReference type="CDD" id="cd09274">
    <property type="entry name" value="RNase_HI_RT_Ty3"/>
    <property type="match status" value="1"/>
</dbReference>
<dbReference type="FunFam" id="3.30.420.10:FF:000032">
    <property type="entry name" value="Retrovirus-related Pol polyprotein from transposon 297-like Protein"/>
    <property type="match status" value="1"/>
</dbReference>
<dbReference type="Gene3D" id="1.10.340.70">
    <property type="match status" value="1"/>
</dbReference>
<dbReference type="InterPro" id="IPR056924">
    <property type="entry name" value="SH3_Tf2-1"/>
</dbReference>
<evidence type="ECO:0000256" key="4">
    <source>
        <dbReference type="ARBA" id="ARBA00022722"/>
    </source>
</evidence>
<dbReference type="EMBL" id="AGCT01059561">
    <property type="protein sequence ID" value="KYP78758.1"/>
    <property type="molecule type" value="Genomic_DNA"/>
</dbReference>
<evidence type="ECO:0000259" key="10">
    <source>
        <dbReference type="PROSITE" id="PS50994"/>
    </source>
</evidence>
<dbReference type="InterPro" id="IPR043502">
    <property type="entry name" value="DNA/RNA_pol_sf"/>
</dbReference>
<evidence type="ECO:0000259" key="9">
    <source>
        <dbReference type="PROSITE" id="PS50878"/>
    </source>
</evidence>
<proteinExistence type="predicted"/>
<keyword evidence="3" id="KW-0548">Nucleotidyltransferase</keyword>
<dbReference type="Gramene" id="C.cajan_47764.t">
    <property type="protein sequence ID" value="C.cajan_47764.t"/>
    <property type="gene ID" value="C.cajan_47764"/>
</dbReference>
<protein>
    <submittedName>
        <fullName evidence="11">Transposon Ty3-I Gag-Pol polyprotein</fullName>
    </submittedName>
</protein>
<dbReference type="Pfam" id="PF24626">
    <property type="entry name" value="SH3_Tf2-1"/>
    <property type="match status" value="1"/>
</dbReference>
<dbReference type="GO" id="GO:0015074">
    <property type="term" value="P:DNA integration"/>
    <property type="evidence" value="ECO:0007669"/>
    <property type="project" value="InterPro"/>
</dbReference>
<evidence type="ECO:0000256" key="8">
    <source>
        <dbReference type="SAM" id="MobiDB-lite"/>
    </source>
</evidence>
<keyword evidence="7" id="KW-0695">RNA-directed DNA polymerase</keyword>
<name>A0A151UHN7_CAJCA</name>
<dbReference type="SUPFAM" id="SSF56672">
    <property type="entry name" value="DNA/RNA polymerases"/>
    <property type="match status" value="1"/>
</dbReference>
<dbReference type="InterPro" id="IPR041373">
    <property type="entry name" value="RT_RNaseH"/>
</dbReference>
<dbReference type="Gene3D" id="3.30.70.270">
    <property type="match status" value="2"/>
</dbReference>
<dbReference type="GO" id="GO:0003964">
    <property type="term" value="F:RNA-directed DNA polymerase activity"/>
    <property type="evidence" value="ECO:0007669"/>
    <property type="project" value="UniProtKB-KW"/>
</dbReference>
<dbReference type="InterPro" id="IPR036397">
    <property type="entry name" value="RNaseH_sf"/>
</dbReference>
<dbReference type="GO" id="GO:0006508">
    <property type="term" value="P:proteolysis"/>
    <property type="evidence" value="ECO:0007669"/>
    <property type="project" value="UniProtKB-KW"/>
</dbReference>
<dbReference type="PANTHER" id="PTHR35046">
    <property type="entry name" value="ZINC KNUCKLE (CCHC-TYPE) FAMILY PROTEIN"/>
    <property type="match status" value="1"/>
</dbReference>
<comment type="caution">
    <text evidence="11">The sequence shown here is derived from an EMBL/GenBank/DDBJ whole genome shotgun (WGS) entry which is preliminary data.</text>
</comment>
<keyword evidence="5" id="KW-0255">Endonuclease</keyword>
<dbReference type="Pfam" id="PF17917">
    <property type="entry name" value="RT_RNaseH"/>
    <property type="match status" value="1"/>
</dbReference>
<evidence type="ECO:0000256" key="3">
    <source>
        <dbReference type="ARBA" id="ARBA00022695"/>
    </source>
</evidence>
<keyword evidence="2" id="KW-0808">Transferase</keyword>
<evidence type="ECO:0000256" key="6">
    <source>
        <dbReference type="ARBA" id="ARBA00022801"/>
    </source>
</evidence>
<organism evidence="11 12">
    <name type="scientific">Cajanus cajan</name>
    <name type="common">Pigeon pea</name>
    <name type="synonym">Cajanus indicus</name>
    <dbReference type="NCBI Taxonomy" id="3821"/>
    <lineage>
        <taxon>Eukaryota</taxon>
        <taxon>Viridiplantae</taxon>
        <taxon>Streptophyta</taxon>
        <taxon>Embryophyta</taxon>
        <taxon>Tracheophyta</taxon>
        <taxon>Spermatophyta</taxon>
        <taxon>Magnoliopsida</taxon>
        <taxon>eudicotyledons</taxon>
        <taxon>Gunneridae</taxon>
        <taxon>Pentapetalae</taxon>
        <taxon>rosids</taxon>
        <taxon>fabids</taxon>
        <taxon>Fabales</taxon>
        <taxon>Fabaceae</taxon>
        <taxon>Papilionoideae</taxon>
        <taxon>50 kb inversion clade</taxon>
        <taxon>NPAAA clade</taxon>
        <taxon>indigoferoid/millettioid clade</taxon>
        <taxon>Phaseoleae</taxon>
        <taxon>Cajanus</taxon>
    </lineage>
</organism>
<dbReference type="AlphaFoldDB" id="A0A151UHN7"/>
<feature type="domain" description="Reverse transcriptase" evidence="9">
    <location>
        <begin position="196"/>
        <end position="375"/>
    </location>
</feature>
<evidence type="ECO:0000256" key="1">
    <source>
        <dbReference type="ARBA" id="ARBA00022670"/>
    </source>
</evidence>
<dbReference type="FunFam" id="1.10.340.70:FF:000001">
    <property type="entry name" value="Retrovirus-related Pol polyprotein from transposon gypsy-like Protein"/>
    <property type="match status" value="1"/>
</dbReference>